<gene>
    <name evidence="7" type="ORF">B4122_3249</name>
</gene>
<feature type="domain" description="Tyr recombinase" evidence="5">
    <location>
        <begin position="148"/>
        <end position="332"/>
    </location>
</feature>
<sequence length="348" mass="40651">MAKGTKRIRARYTSATKRELPNITFDRATDIVISGKIAEGLRERTIVDYKKIVRYFTEWLTQKYEDMEYVNDVTIEHLRAYIHYLRYERRRYEGHTNIDATKQPVGLSETTVNIAIRTLTAYFNYLYAEGFIDPNPVERLKLIKQDVDMTNNFTNEEVARILEQPEQRDFVGFRDYVGISLLLDSGLRIGELVGLTVDEIDFSAPQIVLGGGRTKGRYFRIVPISTYCAKLLKQLIEENRAHFDTDSVFVSSLGDQLTTNHFNKRLKFYAERAGIKTKKVTAHVYRHTWAKIMIVDKKIDIYTVQKMGGWKDIRTLRRYVQLSTEDLRRSHDEGSPLMAIRDSRRKRI</sequence>
<reference evidence="7 8" key="1">
    <citation type="submission" date="2015-09" db="EMBL/GenBank/DDBJ databases">
        <title>Spore heat resistance.</title>
        <authorList>
            <person name="Boekhorst J."/>
            <person name="Berendsen E.M."/>
            <person name="Wells-Bennik M.H."/>
            <person name="Kuipers O.P."/>
        </authorList>
    </citation>
    <scope>NUCLEOTIDE SEQUENCE [LARGE SCALE GENOMIC DNA]</scope>
    <source>
        <strain evidence="7 8">B4122</strain>
    </source>
</reference>
<dbReference type="InterPro" id="IPR011010">
    <property type="entry name" value="DNA_brk_join_enz"/>
</dbReference>
<dbReference type="InterPro" id="IPR025269">
    <property type="entry name" value="SAM-like_dom"/>
</dbReference>
<evidence type="ECO:0000256" key="1">
    <source>
        <dbReference type="ARBA" id="ARBA00008857"/>
    </source>
</evidence>
<comment type="similarity">
    <text evidence="1">Belongs to the 'phage' integrase family.</text>
</comment>
<dbReference type="PROSITE" id="PS51900">
    <property type="entry name" value="CB"/>
    <property type="match status" value="1"/>
</dbReference>
<accession>A0AAP1E6E5</accession>
<dbReference type="InterPro" id="IPR002104">
    <property type="entry name" value="Integrase_catalytic"/>
</dbReference>
<dbReference type="Gene3D" id="1.10.150.130">
    <property type="match status" value="1"/>
</dbReference>
<dbReference type="Proteomes" id="UP000076442">
    <property type="component" value="Unassembled WGS sequence"/>
</dbReference>
<protein>
    <submittedName>
        <fullName evidence="7">Phage-related integrase/recombinase</fullName>
    </submittedName>
</protein>
<dbReference type="InterPro" id="IPR010998">
    <property type="entry name" value="Integrase_recombinase_N"/>
</dbReference>
<dbReference type="PANTHER" id="PTHR30349">
    <property type="entry name" value="PHAGE INTEGRASE-RELATED"/>
    <property type="match status" value="1"/>
</dbReference>
<evidence type="ECO:0000313" key="8">
    <source>
        <dbReference type="Proteomes" id="UP000076442"/>
    </source>
</evidence>
<evidence type="ECO:0000256" key="2">
    <source>
        <dbReference type="ARBA" id="ARBA00023125"/>
    </source>
</evidence>
<keyword evidence="2 4" id="KW-0238">DNA-binding</keyword>
<dbReference type="GO" id="GO:0015074">
    <property type="term" value="P:DNA integration"/>
    <property type="evidence" value="ECO:0007669"/>
    <property type="project" value="InterPro"/>
</dbReference>
<dbReference type="Pfam" id="PF13102">
    <property type="entry name" value="Phage_int_SAM_5"/>
    <property type="match status" value="1"/>
</dbReference>
<proteinExistence type="inferred from homology"/>
<evidence type="ECO:0000313" key="7">
    <source>
        <dbReference type="EMBL" id="KZD90328.1"/>
    </source>
</evidence>
<feature type="domain" description="Core-binding (CB)" evidence="6">
    <location>
        <begin position="23"/>
        <end position="127"/>
    </location>
</feature>
<dbReference type="InterPro" id="IPR013762">
    <property type="entry name" value="Integrase-like_cat_sf"/>
</dbReference>
<organism evidence="7 8">
    <name type="scientific">Bacillus subtilis</name>
    <dbReference type="NCBI Taxonomy" id="1423"/>
    <lineage>
        <taxon>Bacteria</taxon>
        <taxon>Bacillati</taxon>
        <taxon>Bacillota</taxon>
        <taxon>Bacilli</taxon>
        <taxon>Bacillales</taxon>
        <taxon>Bacillaceae</taxon>
        <taxon>Bacillus</taxon>
    </lineage>
</organism>
<dbReference type="SUPFAM" id="SSF56349">
    <property type="entry name" value="DNA breaking-rejoining enzymes"/>
    <property type="match status" value="1"/>
</dbReference>
<dbReference type="InterPro" id="IPR044068">
    <property type="entry name" value="CB"/>
</dbReference>
<dbReference type="AlphaFoldDB" id="A0AAP1E6E5"/>
<dbReference type="GO" id="GO:0006310">
    <property type="term" value="P:DNA recombination"/>
    <property type="evidence" value="ECO:0007669"/>
    <property type="project" value="UniProtKB-KW"/>
</dbReference>
<dbReference type="EMBL" id="LJZV01000016">
    <property type="protein sequence ID" value="KZD90328.1"/>
    <property type="molecule type" value="Genomic_DNA"/>
</dbReference>
<dbReference type="Pfam" id="PF00589">
    <property type="entry name" value="Phage_integrase"/>
    <property type="match status" value="1"/>
</dbReference>
<dbReference type="Gene3D" id="1.10.443.10">
    <property type="entry name" value="Intergrase catalytic core"/>
    <property type="match status" value="1"/>
</dbReference>
<evidence type="ECO:0000256" key="3">
    <source>
        <dbReference type="ARBA" id="ARBA00023172"/>
    </source>
</evidence>
<evidence type="ECO:0000256" key="4">
    <source>
        <dbReference type="PROSITE-ProRule" id="PRU01248"/>
    </source>
</evidence>
<evidence type="ECO:0000259" key="6">
    <source>
        <dbReference type="PROSITE" id="PS51900"/>
    </source>
</evidence>
<evidence type="ECO:0000259" key="5">
    <source>
        <dbReference type="PROSITE" id="PS51898"/>
    </source>
</evidence>
<keyword evidence="3" id="KW-0233">DNA recombination</keyword>
<dbReference type="RefSeq" id="WP_042974643.1">
    <property type="nucleotide sequence ID" value="NZ_JXHR01000003.1"/>
</dbReference>
<comment type="caution">
    <text evidence="7">The sequence shown here is derived from an EMBL/GenBank/DDBJ whole genome shotgun (WGS) entry which is preliminary data.</text>
</comment>
<name>A0AAP1E6E5_BACIU</name>
<dbReference type="PROSITE" id="PS51898">
    <property type="entry name" value="TYR_RECOMBINASE"/>
    <property type="match status" value="1"/>
</dbReference>
<dbReference type="PANTHER" id="PTHR30349:SF41">
    <property type="entry name" value="INTEGRASE_RECOMBINASE PROTEIN MJ0367-RELATED"/>
    <property type="match status" value="1"/>
</dbReference>
<dbReference type="GO" id="GO:0003677">
    <property type="term" value="F:DNA binding"/>
    <property type="evidence" value="ECO:0007669"/>
    <property type="project" value="UniProtKB-UniRule"/>
</dbReference>
<dbReference type="InterPro" id="IPR050090">
    <property type="entry name" value="Tyrosine_recombinase_XerCD"/>
</dbReference>